<reference evidence="2" key="1">
    <citation type="submission" date="2020-06" db="EMBL/GenBank/DDBJ databases">
        <authorList>
            <person name="Li T."/>
            <person name="Hu X."/>
            <person name="Zhang T."/>
            <person name="Song X."/>
            <person name="Zhang H."/>
            <person name="Dai N."/>
            <person name="Sheng W."/>
            <person name="Hou X."/>
            <person name="Wei L."/>
        </authorList>
    </citation>
    <scope>NUCLEOTIDE SEQUENCE</scope>
    <source>
        <strain evidence="2">KEN8</strain>
        <tissue evidence="2">Leaf</tissue>
    </source>
</reference>
<organism evidence="2">
    <name type="scientific">Sesamum calycinum</name>
    <dbReference type="NCBI Taxonomy" id="2727403"/>
    <lineage>
        <taxon>Eukaryota</taxon>
        <taxon>Viridiplantae</taxon>
        <taxon>Streptophyta</taxon>
        <taxon>Embryophyta</taxon>
        <taxon>Tracheophyta</taxon>
        <taxon>Spermatophyta</taxon>
        <taxon>Magnoliopsida</taxon>
        <taxon>eudicotyledons</taxon>
        <taxon>Gunneridae</taxon>
        <taxon>Pentapetalae</taxon>
        <taxon>asterids</taxon>
        <taxon>lamiids</taxon>
        <taxon>Lamiales</taxon>
        <taxon>Pedaliaceae</taxon>
        <taxon>Sesamum</taxon>
    </lineage>
</organism>
<dbReference type="PANTHER" id="PTHR48475">
    <property type="entry name" value="RIBONUCLEASE H"/>
    <property type="match status" value="1"/>
</dbReference>
<proteinExistence type="predicted"/>
<gene>
    <name evidence="2" type="ORF">Scaly_0083700</name>
</gene>
<evidence type="ECO:0000313" key="2">
    <source>
        <dbReference type="EMBL" id="KAL0396353.1"/>
    </source>
</evidence>
<accession>A0AAW2SV75</accession>
<sequence>MEANSTKIKAILDMVPPASINEVQRLTRRMAAPTRFISKSAEKGLPFFRTLTKVKNFEWAEEYQQAFGELKVYLAKLPLLVKSIPGDTVNLYISSMSQVISSVLVREEDGAQTLIYYVSKVLNRTKCRYPSIEKQVLGKPKASGRLVKWAIELSEYDILYLPRTTIKAQALADLVFEMMGPSQEEVPEEKPWLLHVG</sequence>
<protein>
    <recommendedName>
        <fullName evidence="1">Reverse transcriptase/retrotransposon-derived protein RNase H-like domain-containing protein</fullName>
    </recommendedName>
</protein>
<dbReference type="PANTHER" id="PTHR48475:SF2">
    <property type="entry name" value="RIBONUCLEASE H"/>
    <property type="match status" value="1"/>
</dbReference>
<dbReference type="Pfam" id="PF17919">
    <property type="entry name" value="RT_RNaseH_2"/>
    <property type="match status" value="1"/>
</dbReference>
<reference evidence="2" key="2">
    <citation type="journal article" date="2024" name="Plant">
        <title>Genomic evolution and insights into agronomic trait innovations of Sesamum species.</title>
        <authorList>
            <person name="Miao H."/>
            <person name="Wang L."/>
            <person name="Qu L."/>
            <person name="Liu H."/>
            <person name="Sun Y."/>
            <person name="Le M."/>
            <person name="Wang Q."/>
            <person name="Wei S."/>
            <person name="Zheng Y."/>
            <person name="Lin W."/>
            <person name="Duan Y."/>
            <person name="Cao H."/>
            <person name="Xiong S."/>
            <person name="Wang X."/>
            <person name="Wei L."/>
            <person name="Li C."/>
            <person name="Ma Q."/>
            <person name="Ju M."/>
            <person name="Zhao R."/>
            <person name="Li G."/>
            <person name="Mu C."/>
            <person name="Tian Q."/>
            <person name="Mei H."/>
            <person name="Zhang T."/>
            <person name="Gao T."/>
            <person name="Zhang H."/>
        </authorList>
    </citation>
    <scope>NUCLEOTIDE SEQUENCE</scope>
    <source>
        <strain evidence="2">KEN8</strain>
    </source>
</reference>
<evidence type="ECO:0000259" key="1">
    <source>
        <dbReference type="Pfam" id="PF17919"/>
    </source>
</evidence>
<dbReference type="Gene3D" id="3.30.70.270">
    <property type="match status" value="1"/>
</dbReference>
<comment type="caution">
    <text evidence="2">The sequence shown here is derived from an EMBL/GenBank/DDBJ whole genome shotgun (WGS) entry which is preliminary data.</text>
</comment>
<dbReference type="SUPFAM" id="SSF56672">
    <property type="entry name" value="DNA/RNA polymerases"/>
    <property type="match status" value="1"/>
</dbReference>
<dbReference type="InterPro" id="IPR043128">
    <property type="entry name" value="Rev_trsase/Diguanyl_cyclase"/>
</dbReference>
<dbReference type="EMBL" id="JACGWM010000001">
    <property type="protein sequence ID" value="KAL0396353.1"/>
    <property type="molecule type" value="Genomic_DNA"/>
</dbReference>
<feature type="domain" description="Reverse transcriptase/retrotransposon-derived protein RNase H-like" evidence="1">
    <location>
        <begin position="59"/>
        <end position="138"/>
    </location>
</feature>
<dbReference type="InterPro" id="IPR043502">
    <property type="entry name" value="DNA/RNA_pol_sf"/>
</dbReference>
<name>A0AAW2SV75_9LAMI</name>
<dbReference type="AlphaFoldDB" id="A0AAW2SV75"/>
<dbReference type="InterPro" id="IPR041577">
    <property type="entry name" value="RT_RNaseH_2"/>
</dbReference>